<dbReference type="EMBL" id="JBIRWM010000002">
    <property type="protein sequence ID" value="MFI2155079.1"/>
    <property type="molecule type" value="Genomic_DNA"/>
</dbReference>
<name>A0ABW7V0Z9_STROI</name>
<dbReference type="Pfam" id="PF16353">
    <property type="entry name" value="LacZ_4"/>
    <property type="match status" value="1"/>
</dbReference>
<dbReference type="InterPro" id="IPR032312">
    <property type="entry name" value="LacZ_4"/>
</dbReference>
<keyword evidence="4" id="KW-1185">Reference proteome</keyword>
<feature type="region of interest" description="Disordered" evidence="1">
    <location>
        <begin position="90"/>
        <end position="121"/>
    </location>
</feature>
<gene>
    <name evidence="3" type="ORF">ACH49L_05185</name>
</gene>
<evidence type="ECO:0000313" key="3">
    <source>
        <dbReference type="EMBL" id="MFI2155079.1"/>
    </source>
</evidence>
<accession>A0ABW7V0Z9</accession>
<dbReference type="Proteomes" id="UP001611397">
    <property type="component" value="Unassembled WGS sequence"/>
</dbReference>
<feature type="domain" description="Beta-galactosidase" evidence="2">
    <location>
        <begin position="2"/>
        <end position="86"/>
    </location>
</feature>
<feature type="region of interest" description="Disordered" evidence="1">
    <location>
        <begin position="29"/>
        <end position="50"/>
    </location>
</feature>
<dbReference type="InterPro" id="IPR036156">
    <property type="entry name" value="Beta-gal/glucu_dom_sf"/>
</dbReference>
<evidence type="ECO:0000313" key="4">
    <source>
        <dbReference type="Proteomes" id="UP001611397"/>
    </source>
</evidence>
<sequence>MVTDRQRVRGLGWPAATWEPALADGRRLTAPAGLPDLRPGETGAVPLPWRRSAEGGPAWLTLRVVTAEDRPGAPRGTEVCAPCVPLRGTGGRQLGGRLPVPRQCGAGRRGDRPERQRGLRRYGRLHPVNCRTGQGLSLLQLLTAPGAGSTLAAP</sequence>
<dbReference type="RefSeq" id="WP_398780245.1">
    <property type="nucleotide sequence ID" value="NZ_JBIRUT010000002.1"/>
</dbReference>
<dbReference type="SUPFAM" id="SSF49303">
    <property type="entry name" value="beta-Galactosidase/glucuronidase domain"/>
    <property type="match status" value="1"/>
</dbReference>
<protein>
    <submittedName>
        <fullName evidence="3">DUF4981 domain-containing protein</fullName>
    </submittedName>
</protein>
<organism evidence="3 4">
    <name type="scientific">Streptomyces olivaceoviridis</name>
    <name type="common">Streptomyces corchorusii</name>
    <dbReference type="NCBI Taxonomy" id="1921"/>
    <lineage>
        <taxon>Bacteria</taxon>
        <taxon>Bacillati</taxon>
        <taxon>Actinomycetota</taxon>
        <taxon>Actinomycetes</taxon>
        <taxon>Kitasatosporales</taxon>
        <taxon>Streptomycetaceae</taxon>
        <taxon>Streptomyces</taxon>
    </lineage>
</organism>
<evidence type="ECO:0000259" key="2">
    <source>
        <dbReference type="Pfam" id="PF16353"/>
    </source>
</evidence>
<proteinExistence type="predicted"/>
<feature type="compositionally biased region" description="Basic and acidic residues" evidence="1">
    <location>
        <begin position="108"/>
        <end position="117"/>
    </location>
</feature>
<evidence type="ECO:0000256" key="1">
    <source>
        <dbReference type="SAM" id="MobiDB-lite"/>
    </source>
</evidence>
<reference evidence="3 4" key="1">
    <citation type="submission" date="2024-10" db="EMBL/GenBank/DDBJ databases">
        <title>The Natural Products Discovery Center: Release of the First 8490 Sequenced Strains for Exploring Actinobacteria Biosynthetic Diversity.</title>
        <authorList>
            <person name="Kalkreuter E."/>
            <person name="Kautsar S.A."/>
            <person name="Yang D."/>
            <person name="Bader C.D."/>
            <person name="Teijaro C.N."/>
            <person name="Fluegel L."/>
            <person name="Davis C.M."/>
            <person name="Simpson J.R."/>
            <person name="Lauterbach L."/>
            <person name="Steele A.D."/>
            <person name="Gui C."/>
            <person name="Meng S."/>
            <person name="Li G."/>
            <person name="Viehrig K."/>
            <person name="Ye F."/>
            <person name="Su P."/>
            <person name="Kiefer A.F."/>
            <person name="Nichols A."/>
            <person name="Cepeda A.J."/>
            <person name="Yan W."/>
            <person name="Fan B."/>
            <person name="Jiang Y."/>
            <person name="Adhikari A."/>
            <person name="Zheng C.-J."/>
            <person name="Schuster L."/>
            <person name="Cowan T.M."/>
            <person name="Smanski M.J."/>
            <person name="Chevrette M.G."/>
            <person name="De Carvalho L.P.S."/>
            <person name="Shen B."/>
        </authorList>
    </citation>
    <scope>NUCLEOTIDE SEQUENCE [LARGE SCALE GENOMIC DNA]</scope>
    <source>
        <strain evidence="3 4">NPDC020295</strain>
    </source>
</reference>
<dbReference type="InterPro" id="IPR013783">
    <property type="entry name" value="Ig-like_fold"/>
</dbReference>
<comment type="caution">
    <text evidence="3">The sequence shown here is derived from an EMBL/GenBank/DDBJ whole genome shotgun (WGS) entry which is preliminary data.</text>
</comment>
<dbReference type="Gene3D" id="2.60.40.10">
    <property type="entry name" value="Immunoglobulins"/>
    <property type="match status" value="1"/>
</dbReference>